<evidence type="ECO:0000313" key="2">
    <source>
        <dbReference type="Proteomes" id="UP000308953"/>
    </source>
</evidence>
<organism evidence="1 2">
    <name type="scientific">Aureobasidium pullulans</name>
    <name type="common">Black yeast</name>
    <name type="synonym">Pullularia pullulans</name>
    <dbReference type="NCBI Taxonomy" id="5580"/>
    <lineage>
        <taxon>Eukaryota</taxon>
        <taxon>Fungi</taxon>
        <taxon>Dikarya</taxon>
        <taxon>Ascomycota</taxon>
        <taxon>Pezizomycotina</taxon>
        <taxon>Dothideomycetes</taxon>
        <taxon>Dothideomycetidae</taxon>
        <taxon>Dothideales</taxon>
        <taxon>Saccotheciaceae</taxon>
        <taxon>Aureobasidium</taxon>
    </lineage>
</organism>
<name>A0A4S8TYZ1_AURPU</name>
<comment type="caution">
    <text evidence="1">The sequence shown here is derived from an EMBL/GenBank/DDBJ whole genome shotgun (WGS) entry which is preliminary data.</text>
</comment>
<sequence>MTLICLLSFQFPLSEDDLTWTVDYSGLQSTITTYNRTVTVTRTFYLGAPPSLNLTSSILTHRGCAIFVDSPERGAQQFYSKGALQYANEASCAGSLGGNRIDDLTGGVDELARSNADADTYYIRGQRIEAIALTGSSASQPIMEPGNGSSNY</sequence>
<protein>
    <submittedName>
        <fullName evidence="1">Uncharacterized protein</fullName>
    </submittedName>
</protein>
<proteinExistence type="predicted"/>
<accession>A0A4S8TYZ1</accession>
<gene>
    <name evidence="1" type="ORF">D6D10_06292</name>
</gene>
<reference evidence="1 2" key="1">
    <citation type="submission" date="2018-10" db="EMBL/GenBank/DDBJ databases">
        <title>Fifty Aureobasidium pullulans genomes reveal a recombining polyextremotolerant generalist.</title>
        <authorList>
            <person name="Gostincar C."/>
            <person name="Turk M."/>
            <person name="Zajc J."/>
            <person name="Gunde-Cimerman N."/>
        </authorList>
    </citation>
    <scope>NUCLEOTIDE SEQUENCE [LARGE SCALE GENOMIC DNA]</scope>
    <source>
        <strain evidence="1 2">EXF-9785</strain>
    </source>
</reference>
<dbReference type="AlphaFoldDB" id="A0A4S8TYZ1"/>
<evidence type="ECO:0000313" key="1">
    <source>
        <dbReference type="EMBL" id="THX36901.1"/>
    </source>
</evidence>
<dbReference type="Proteomes" id="UP000308953">
    <property type="component" value="Unassembled WGS sequence"/>
</dbReference>
<dbReference type="EMBL" id="QZAV01000150">
    <property type="protein sequence ID" value="THX36901.1"/>
    <property type="molecule type" value="Genomic_DNA"/>
</dbReference>